<dbReference type="Gene3D" id="1.25.40.10">
    <property type="entry name" value="Tetratricopeptide repeat domain"/>
    <property type="match status" value="1"/>
</dbReference>
<keyword evidence="2 3" id="KW-0802">TPR repeat</keyword>
<name>A0ABT0BPJ2_9SPHN</name>
<dbReference type="PANTHER" id="PTHR45586:SF1">
    <property type="entry name" value="LIPOPOLYSACCHARIDE ASSEMBLY PROTEIN B"/>
    <property type="match status" value="1"/>
</dbReference>
<evidence type="ECO:0000313" key="5">
    <source>
        <dbReference type="Proteomes" id="UP001202281"/>
    </source>
</evidence>
<evidence type="ECO:0000313" key="4">
    <source>
        <dbReference type="EMBL" id="MCJ2186977.1"/>
    </source>
</evidence>
<sequence length="380" mass="40699">MTGTDARTQFEKLKSYLEHDPENANLLRDSAEAALEAGMMPDAHSLYAKLEQLSELDERDRANAGLAAMRSGHASAAADHFLSLLETHPGDPALTYNLAHSMALAGEYEAAAERLDDATVDALPQAAMLRLQLVHQDGEFEAAQAMIPAMLERHGHYGPLLAAVSVLAMDTGDEDLARRCAEQAGELPDAITTLATLKLGEHDPRTAQAMFLRALALNPGPQPRAVVGLGLAAMASGDLDSARTHLDRGAALFTDHLGSWIASGWVHLLAGDRTTARERFQHALDLDPNFAESHGSLAVVELLEGEPQSARRRIDMASRLDRASFAAALARSMDQAVGGDTETAKRILEMAMTQPIDEDGRTLAEALSATTLAAKGRDFN</sequence>
<dbReference type="Proteomes" id="UP001202281">
    <property type="component" value="Unassembled WGS sequence"/>
</dbReference>
<organism evidence="4 5">
    <name type="scientific">Novosphingobium beihaiensis</name>
    <dbReference type="NCBI Taxonomy" id="2930389"/>
    <lineage>
        <taxon>Bacteria</taxon>
        <taxon>Pseudomonadati</taxon>
        <taxon>Pseudomonadota</taxon>
        <taxon>Alphaproteobacteria</taxon>
        <taxon>Sphingomonadales</taxon>
        <taxon>Sphingomonadaceae</taxon>
        <taxon>Novosphingobium</taxon>
    </lineage>
</organism>
<dbReference type="RefSeq" id="WP_243919981.1">
    <property type="nucleotide sequence ID" value="NZ_JALHLG010000009.1"/>
</dbReference>
<evidence type="ECO:0000256" key="2">
    <source>
        <dbReference type="ARBA" id="ARBA00022803"/>
    </source>
</evidence>
<gene>
    <name evidence="4" type="ORF">MTR66_09135</name>
</gene>
<dbReference type="PANTHER" id="PTHR45586">
    <property type="entry name" value="TPR REPEAT-CONTAINING PROTEIN PA4667"/>
    <property type="match status" value="1"/>
</dbReference>
<dbReference type="Pfam" id="PF13432">
    <property type="entry name" value="TPR_16"/>
    <property type="match status" value="3"/>
</dbReference>
<evidence type="ECO:0000256" key="3">
    <source>
        <dbReference type="PROSITE-ProRule" id="PRU00339"/>
    </source>
</evidence>
<dbReference type="SMART" id="SM00028">
    <property type="entry name" value="TPR"/>
    <property type="match status" value="4"/>
</dbReference>
<evidence type="ECO:0000256" key="1">
    <source>
        <dbReference type="ARBA" id="ARBA00022737"/>
    </source>
</evidence>
<dbReference type="SUPFAM" id="SSF48452">
    <property type="entry name" value="TPR-like"/>
    <property type="match status" value="1"/>
</dbReference>
<protein>
    <submittedName>
        <fullName evidence="4">Tetratricopeptide repeat protein</fullName>
    </submittedName>
</protein>
<keyword evidence="5" id="KW-1185">Reference proteome</keyword>
<proteinExistence type="predicted"/>
<dbReference type="EMBL" id="JALHLG010000009">
    <property type="protein sequence ID" value="MCJ2186977.1"/>
    <property type="molecule type" value="Genomic_DNA"/>
</dbReference>
<feature type="repeat" description="TPR" evidence="3">
    <location>
        <begin position="257"/>
        <end position="290"/>
    </location>
</feature>
<dbReference type="InterPro" id="IPR019734">
    <property type="entry name" value="TPR_rpt"/>
</dbReference>
<keyword evidence="1" id="KW-0677">Repeat</keyword>
<accession>A0ABT0BPJ2</accession>
<dbReference type="PROSITE" id="PS50005">
    <property type="entry name" value="TPR"/>
    <property type="match status" value="1"/>
</dbReference>
<dbReference type="InterPro" id="IPR011990">
    <property type="entry name" value="TPR-like_helical_dom_sf"/>
</dbReference>
<dbReference type="InterPro" id="IPR051012">
    <property type="entry name" value="CellSynth/LPSAsmb/PSIAsmb"/>
</dbReference>
<reference evidence="4 5" key="1">
    <citation type="submission" date="2022-04" db="EMBL/GenBank/DDBJ databases">
        <title>Identification of a novel bacterium isolated from mangrove sediments.</title>
        <authorList>
            <person name="Pan X."/>
        </authorList>
    </citation>
    <scope>NUCLEOTIDE SEQUENCE [LARGE SCALE GENOMIC DNA]</scope>
    <source>
        <strain evidence="4 5">B2638</strain>
    </source>
</reference>
<comment type="caution">
    <text evidence="4">The sequence shown here is derived from an EMBL/GenBank/DDBJ whole genome shotgun (WGS) entry which is preliminary data.</text>
</comment>